<dbReference type="PATRIC" id="fig|797209.4.peg.2812"/>
<dbReference type="eggNOG" id="arCOG01403">
    <property type="taxonomic scope" value="Archaea"/>
</dbReference>
<reference evidence="3" key="3">
    <citation type="submission" date="2016-11" db="EMBL/GenBank/DDBJ databases">
        <authorList>
            <person name="Jaros S."/>
            <person name="Januszkiewicz K."/>
            <person name="Wedrychowicz H."/>
        </authorList>
    </citation>
    <scope>NUCLEOTIDE SEQUENCE [LARGE SCALE GENOMIC DNA]</scope>
    <source>
        <strain evidence="3">DX253</strain>
    </source>
</reference>
<dbReference type="OrthoDB" id="132546at2157"/>
<dbReference type="Proteomes" id="UP000184203">
    <property type="component" value="Unassembled WGS sequence"/>
</dbReference>
<dbReference type="EMBL" id="FRAN01000004">
    <property type="protein sequence ID" value="SHL09597.1"/>
    <property type="molecule type" value="Genomic_DNA"/>
</dbReference>
<dbReference type="EMBL" id="AEMG01000015">
    <property type="protein sequence ID" value="EFW91282.1"/>
    <property type="molecule type" value="Genomic_DNA"/>
</dbReference>
<dbReference type="PANTHER" id="PTHR12526">
    <property type="entry name" value="GLYCOSYLTRANSFERASE"/>
    <property type="match status" value="1"/>
</dbReference>
<dbReference type="RefSeq" id="WP_007980907.1">
    <property type="nucleotide sequence ID" value="NZ_AEMG01000015.1"/>
</dbReference>
<evidence type="ECO:0000313" key="4">
    <source>
        <dbReference type="Proteomes" id="UP000003751"/>
    </source>
</evidence>
<keyword evidence="2" id="KW-0808">Transferase</keyword>
<feature type="domain" description="Glycosyltransferase subfamily 4-like N-terminal" evidence="1">
    <location>
        <begin position="13"/>
        <end position="178"/>
    </location>
</feature>
<evidence type="ECO:0000313" key="2">
    <source>
        <dbReference type="EMBL" id="EFW91282.1"/>
    </source>
</evidence>
<dbReference type="Pfam" id="PF13692">
    <property type="entry name" value="Glyco_trans_1_4"/>
    <property type="match status" value="1"/>
</dbReference>
<proteinExistence type="predicted"/>
<protein>
    <submittedName>
        <fullName evidence="2">Glycosyl transferase group 1</fullName>
    </submittedName>
    <submittedName>
        <fullName evidence="3">Glycosyltransferase involved in cell wall bisynthesis</fullName>
    </submittedName>
</protein>
<dbReference type="InterPro" id="IPR028098">
    <property type="entry name" value="Glyco_trans_4-like_N"/>
</dbReference>
<sequence length="366" mass="40186">MKIGILNPTVLVRHPQILAPRLAEAGHEVVFYQPEEGRGNPPTGENITVKHYPARFIPKIRYTLPTPGFYRLLTDDVPTLDRLVIGGYLYPVCSIAAILGRRFDVETTVIVNNLVGVEWFYGDQFIDAVSKVYTHSVGRLTFLAAHNVVGQGEYVRDGLNRFAPEGRTSVISTGIDLDHYAPGATSPAEFERTDSIELVYVGRLDPVKGVRNLLEAFVELQERGTRDYHLTLVGDGTKRADYERFVERRRVQDAVTFAGYQDDVRPFLLAADVFVLASVAEGPPAAIREAQACETPVVATDVGGVSDLVHGGVVVPPNDPEALADGIETLAEEDLAARGRMAREYMVEHFDVDSMMDEYAAILAGG</sequence>
<dbReference type="AlphaFoldDB" id="E7QVL9"/>
<evidence type="ECO:0000313" key="3">
    <source>
        <dbReference type="EMBL" id="SHL09597.1"/>
    </source>
</evidence>
<dbReference type="STRING" id="797209.GCA_000376445_03372"/>
<evidence type="ECO:0000313" key="5">
    <source>
        <dbReference type="Proteomes" id="UP000184203"/>
    </source>
</evidence>
<reference evidence="5" key="2">
    <citation type="submission" date="2016-11" db="EMBL/GenBank/DDBJ databases">
        <authorList>
            <person name="Varghese N."/>
            <person name="Submissions S."/>
        </authorList>
    </citation>
    <scope>NUCLEOTIDE SEQUENCE [LARGE SCALE GENOMIC DNA]</scope>
    <source>
        <strain evidence="5">DX253</strain>
    </source>
</reference>
<organism evidence="2 4">
    <name type="scientific">Haladaptatus paucihalophilus DX253</name>
    <dbReference type="NCBI Taxonomy" id="797209"/>
    <lineage>
        <taxon>Archaea</taxon>
        <taxon>Methanobacteriati</taxon>
        <taxon>Methanobacteriota</taxon>
        <taxon>Stenosarchaea group</taxon>
        <taxon>Halobacteria</taxon>
        <taxon>Halobacteriales</taxon>
        <taxon>Haladaptataceae</taxon>
        <taxon>Haladaptatus</taxon>
    </lineage>
</organism>
<evidence type="ECO:0000259" key="1">
    <source>
        <dbReference type="Pfam" id="PF13439"/>
    </source>
</evidence>
<reference evidence="2 4" key="1">
    <citation type="journal article" date="2014" name="ISME J.">
        <title>Trehalose/2-sulfotrehalose biosynthesis and glycine-betaine uptake are widely spread mechanisms for osmoadaptation in the Halobacteriales.</title>
        <authorList>
            <person name="Youssef N.H."/>
            <person name="Savage-Ashlock K.N."/>
            <person name="McCully A.L."/>
            <person name="Luedtke B."/>
            <person name="Shaw E.I."/>
            <person name="Hoff W.D."/>
            <person name="Elshahed M.S."/>
        </authorList>
    </citation>
    <scope>NUCLEOTIDE SEQUENCE [LARGE SCALE GENOMIC DNA]</scope>
    <source>
        <strain evidence="2 4">DX253</strain>
    </source>
</reference>
<dbReference type="SUPFAM" id="SSF53756">
    <property type="entry name" value="UDP-Glycosyltransferase/glycogen phosphorylase"/>
    <property type="match status" value="1"/>
</dbReference>
<name>E7QVL9_HALPU</name>
<dbReference type="Gene3D" id="3.40.50.2000">
    <property type="entry name" value="Glycogen Phosphorylase B"/>
    <property type="match status" value="2"/>
</dbReference>
<dbReference type="Proteomes" id="UP000003751">
    <property type="component" value="Unassembled WGS sequence"/>
</dbReference>
<dbReference type="Pfam" id="PF13439">
    <property type="entry name" value="Glyco_transf_4"/>
    <property type="match status" value="1"/>
</dbReference>
<gene>
    <name evidence="3" type="ORF">SAMN05444342_3008</name>
    <name evidence="2" type="ORF">ZOD2009_14276</name>
</gene>
<keyword evidence="5" id="KW-1185">Reference proteome</keyword>
<accession>E7QVL9</accession>
<dbReference type="GO" id="GO:0016740">
    <property type="term" value="F:transferase activity"/>
    <property type="evidence" value="ECO:0007669"/>
    <property type="project" value="UniProtKB-KW"/>
</dbReference>